<keyword evidence="3" id="KW-1185">Reference proteome</keyword>
<comment type="caution">
    <text evidence="2">The sequence shown here is derived from an EMBL/GenBank/DDBJ whole genome shotgun (WGS) entry which is preliminary data.</text>
</comment>
<evidence type="ECO:0000256" key="1">
    <source>
        <dbReference type="SAM" id="SignalP"/>
    </source>
</evidence>
<feature type="signal peptide" evidence="1">
    <location>
        <begin position="1"/>
        <end position="19"/>
    </location>
</feature>
<proteinExistence type="predicted"/>
<dbReference type="AlphaFoldDB" id="A0A9X2CH59"/>
<evidence type="ECO:0000313" key="2">
    <source>
        <dbReference type="EMBL" id="MCL1138154.1"/>
    </source>
</evidence>
<keyword evidence="1" id="KW-0732">Signal</keyword>
<dbReference type="EMBL" id="JAKILB010000003">
    <property type="protein sequence ID" value="MCL1138154.1"/>
    <property type="molecule type" value="Genomic_DNA"/>
</dbReference>
<feature type="chain" id="PRO_5040814156" evidence="1">
    <location>
        <begin position="20"/>
        <end position="109"/>
    </location>
</feature>
<gene>
    <name evidence="2" type="ORF">L2740_06280</name>
</gene>
<dbReference type="Proteomes" id="UP001139293">
    <property type="component" value="Unassembled WGS sequence"/>
</dbReference>
<protein>
    <submittedName>
        <fullName evidence="2">Uncharacterized protein</fullName>
    </submittedName>
</protein>
<name>A0A9X2CH59_9GAMM</name>
<sequence>MMRALILGLLVVLSPYSYSDDTLYYCGTYVSKQHGVRKALATMYGNWGSISYKANGEGWTRSYMADQDKVSISADTIRLWNDTDIREYGKWEFKGKEMSRLSYIWDGCI</sequence>
<dbReference type="RefSeq" id="WP_248949245.1">
    <property type="nucleotide sequence ID" value="NZ_JAKILB010000003.1"/>
</dbReference>
<reference evidence="2" key="1">
    <citation type="submission" date="2022-01" db="EMBL/GenBank/DDBJ databases">
        <title>Whole genome-based taxonomy of the Shewanellaceae.</title>
        <authorList>
            <person name="Martin-Rodriguez A.J."/>
        </authorList>
    </citation>
    <scope>NUCLEOTIDE SEQUENCE</scope>
    <source>
        <strain evidence="2">KCTC 23973</strain>
    </source>
</reference>
<organism evidence="2 3">
    <name type="scientific">Shewanella pneumatophori</name>
    <dbReference type="NCBI Taxonomy" id="314092"/>
    <lineage>
        <taxon>Bacteria</taxon>
        <taxon>Pseudomonadati</taxon>
        <taxon>Pseudomonadota</taxon>
        <taxon>Gammaproteobacteria</taxon>
        <taxon>Alteromonadales</taxon>
        <taxon>Shewanellaceae</taxon>
        <taxon>Shewanella</taxon>
    </lineage>
</organism>
<accession>A0A9X2CH59</accession>
<evidence type="ECO:0000313" key="3">
    <source>
        <dbReference type="Proteomes" id="UP001139293"/>
    </source>
</evidence>